<comment type="caution">
    <text evidence="9">The sequence shown here is derived from an EMBL/GenBank/DDBJ whole genome shotgun (WGS) entry which is preliminary data.</text>
</comment>
<keyword evidence="10" id="KW-1185">Reference proteome</keyword>
<feature type="transmembrane region" description="Helical" evidence="7">
    <location>
        <begin position="380"/>
        <end position="404"/>
    </location>
</feature>
<sequence>MPAVRMWLGLDLRRRARSLVALALLILLAAGTVMTAVAGARRASSAMERLAEPTLPATSAVLANTPGFDWDTIRAMPEVEAVTTFVVDYSLTVELPGQPKAEPSFGFPFGRDPRGAAFRTVEKPIVYAGRVPDPARADEVMVTRKFVDQYHLGVGDTVVIHLPTPQEYATVEPGPNGLVLHGPVVRARIVGVGLSPWYSDSPGSNGGLQFSPGLTTSYPGSVLGDEKSPDNLAYVNALVRLRGGEAAIPAFRTHFEQVTGRTDIDIWNLPEQYRQLQHTVLFEARCLLAFGLAAFVASLFLVGQAIVRYAAGGAQELRTLRAVGMAPRQAVLAAAGGPVLAGVLGGGLAVAAAATASRWFPIGTAHYQEPAPGTSADVLVLGLGWLLVVLLVGGGAALAARLALGAAPDAPTRRSAAAALVARAGVPVAVGTRFALEPGRGRTSVPVRPALFGAAIGVIGVLAVFTFSHGISDASTHPERFGQTAQAGIFLGINGQDFGPVDAVRAAVLRDPTVAGVDDGRTAVANVPGGEHTVPLWEYSTGRNIPTVMLHGRMPAGPDEVVLAPQTLAALDAEIGDVVTLLGDRKTGPVRLLVTGEGLIPAGPHNGYADGGWVSTAGYENLFEGYKYRVELIAFRPGVRPADGAASVHRTLTSALGKDGSAIAVEPTDPVPQMALLKQVRALPVALGVFLVLLAIGAVGHALATAVRRRGLDIAVLRALGLTRWQSAGIVLVQATVLGVVGLLFGVPLGLALGRSVWGVVAEYAPVQYVSPVSLWPMLFTIPGAVLVANLLAAWPGRRAAVLRVAHVLRAE</sequence>
<dbReference type="Pfam" id="PF02687">
    <property type="entry name" value="FtsX"/>
    <property type="match status" value="1"/>
</dbReference>
<keyword evidence="2" id="KW-1003">Cell membrane</keyword>
<feature type="transmembrane region" description="Helical" evidence="7">
    <location>
        <begin position="287"/>
        <end position="310"/>
    </location>
</feature>
<accession>A0ABW8AIK0</accession>
<dbReference type="PANTHER" id="PTHR30572:SF4">
    <property type="entry name" value="ABC TRANSPORTER PERMEASE YTRF"/>
    <property type="match status" value="1"/>
</dbReference>
<evidence type="ECO:0000313" key="10">
    <source>
        <dbReference type="Proteomes" id="UP001612915"/>
    </source>
</evidence>
<evidence type="ECO:0000259" key="8">
    <source>
        <dbReference type="Pfam" id="PF02687"/>
    </source>
</evidence>
<dbReference type="InterPro" id="IPR050250">
    <property type="entry name" value="Macrolide_Exporter_MacB"/>
</dbReference>
<evidence type="ECO:0000256" key="7">
    <source>
        <dbReference type="SAM" id="Phobius"/>
    </source>
</evidence>
<reference evidence="9 10" key="1">
    <citation type="submission" date="2024-10" db="EMBL/GenBank/DDBJ databases">
        <title>The Natural Products Discovery Center: Release of the First 8490 Sequenced Strains for Exploring Actinobacteria Biosynthetic Diversity.</title>
        <authorList>
            <person name="Kalkreuter E."/>
            <person name="Kautsar S.A."/>
            <person name="Yang D."/>
            <person name="Bader C.D."/>
            <person name="Teijaro C.N."/>
            <person name="Fluegel L."/>
            <person name="Davis C.M."/>
            <person name="Simpson J.R."/>
            <person name="Lauterbach L."/>
            <person name="Steele A.D."/>
            <person name="Gui C."/>
            <person name="Meng S."/>
            <person name="Li G."/>
            <person name="Viehrig K."/>
            <person name="Ye F."/>
            <person name="Su P."/>
            <person name="Kiefer A.F."/>
            <person name="Nichols A."/>
            <person name="Cepeda A.J."/>
            <person name="Yan W."/>
            <person name="Fan B."/>
            <person name="Jiang Y."/>
            <person name="Adhikari A."/>
            <person name="Zheng C.-J."/>
            <person name="Schuster L."/>
            <person name="Cowan T.M."/>
            <person name="Smanski M.J."/>
            <person name="Chevrette M.G."/>
            <person name="De Carvalho L.P.S."/>
            <person name="Shen B."/>
        </authorList>
    </citation>
    <scope>NUCLEOTIDE SEQUENCE [LARGE SCALE GENOMIC DNA]</scope>
    <source>
        <strain evidence="9 10">NPDC049639</strain>
    </source>
</reference>
<proteinExistence type="inferred from homology"/>
<feature type="domain" description="ABC3 transporter permease C-terminal" evidence="8">
    <location>
        <begin position="687"/>
        <end position="799"/>
    </location>
</feature>
<dbReference type="EMBL" id="JBITLV010000001">
    <property type="protein sequence ID" value="MFI7586189.1"/>
    <property type="molecule type" value="Genomic_DNA"/>
</dbReference>
<gene>
    <name evidence="9" type="ORF">ACIB24_03850</name>
</gene>
<dbReference type="PANTHER" id="PTHR30572">
    <property type="entry name" value="MEMBRANE COMPONENT OF TRANSPORTER-RELATED"/>
    <property type="match status" value="1"/>
</dbReference>
<feature type="transmembrane region" description="Helical" evidence="7">
    <location>
        <begin position="773"/>
        <end position="795"/>
    </location>
</feature>
<evidence type="ECO:0000256" key="4">
    <source>
        <dbReference type="ARBA" id="ARBA00022989"/>
    </source>
</evidence>
<keyword evidence="4 7" id="KW-1133">Transmembrane helix</keyword>
<evidence type="ECO:0000256" key="5">
    <source>
        <dbReference type="ARBA" id="ARBA00023136"/>
    </source>
</evidence>
<evidence type="ECO:0000256" key="6">
    <source>
        <dbReference type="ARBA" id="ARBA00038076"/>
    </source>
</evidence>
<organism evidence="9 10">
    <name type="scientific">Spongisporangium articulatum</name>
    <dbReference type="NCBI Taxonomy" id="3362603"/>
    <lineage>
        <taxon>Bacteria</taxon>
        <taxon>Bacillati</taxon>
        <taxon>Actinomycetota</taxon>
        <taxon>Actinomycetes</taxon>
        <taxon>Kineosporiales</taxon>
        <taxon>Kineosporiaceae</taxon>
        <taxon>Spongisporangium</taxon>
    </lineage>
</organism>
<keyword evidence="3 7" id="KW-0812">Transmembrane</keyword>
<evidence type="ECO:0000256" key="1">
    <source>
        <dbReference type="ARBA" id="ARBA00004651"/>
    </source>
</evidence>
<protein>
    <submittedName>
        <fullName evidence="9">ABC transporter permease</fullName>
    </submittedName>
</protein>
<feature type="transmembrane region" description="Helical" evidence="7">
    <location>
        <begin position="450"/>
        <end position="471"/>
    </location>
</feature>
<feature type="transmembrane region" description="Helical" evidence="7">
    <location>
        <begin position="682"/>
        <end position="707"/>
    </location>
</feature>
<evidence type="ECO:0000256" key="3">
    <source>
        <dbReference type="ARBA" id="ARBA00022692"/>
    </source>
</evidence>
<comment type="similarity">
    <text evidence="6">Belongs to the ABC-4 integral membrane protein family.</text>
</comment>
<dbReference type="RefSeq" id="WP_398275395.1">
    <property type="nucleotide sequence ID" value="NZ_JBITLV010000001.1"/>
</dbReference>
<feature type="transmembrane region" description="Helical" evidence="7">
    <location>
        <begin position="331"/>
        <end position="360"/>
    </location>
</feature>
<evidence type="ECO:0000313" key="9">
    <source>
        <dbReference type="EMBL" id="MFI7586189.1"/>
    </source>
</evidence>
<keyword evidence="5 7" id="KW-0472">Membrane</keyword>
<dbReference type="Proteomes" id="UP001612915">
    <property type="component" value="Unassembled WGS sequence"/>
</dbReference>
<feature type="transmembrane region" description="Helical" evidence="7">
    <location>
        <begin position="728"/>
        <end position="753"/>
    </location>
</feature>
<comment type="subcellular location">
    <subcellularLocation>
        <location evidence="1">Cell membrane</location>
        <topology evidence="1">Multi-pass membrane protein</topology>
    </subcellularLocation>
</comment>
<dbReference type="InterPro" id="IPR003838">
    <property type="entry name" value="ABC3_permease_C"/>
</dbReference>
<name>A0ABW8AIK0_9ACTN</name>
<evidence type="ECO:0000256" key="2">
    <source>
        <dbReference type="ARBA" id="ARBA00022475"/>
    </source>
</evidence>